<dbReference type="Proteomes" id="UP000275267">
    <property type="component" value="Unassembled WGS sequence"/>
</dbReference>
<reference evidence="3" key="1">
    <citation type="journal article" date="2019" name="Nat. Commun.">
        <title>The genome of broomcorn millet.</title>
        <authorList>
            <person name="Zou C."/>
            <person name="Miki D."/>
            <person name="Li D."/>
            <person name="Tang Q."/>
            <person name="Xiao L."/>
            <person name="Rajput S."/>
            <person name="Deng P."/>
            <person name="Jia W."/>
            <person name="Huang R."/>
            <person name="Zhang M."/>
            <person name="Sun Y."/>
            <person name="Hu J."/>
            <person name="Fu X."/>
            <person name="Schnable P.S."/>
            <person name="Li F."/>
            <person name="Zhang H."/>
            <person name="Feng B."/>
            <person name="Zhu X."/>
            <person name="Liu R."/>
            <person name="Schnable J.C."/>
            <person name="Zhu J.-K."/>
            <person name="Zhang H."/>
        </authorList>
    </citation>
    <scope>NUCLEOTIDE SEQUENCE [LARGE SCALE GENOMIC DNA]</scope>
</reference>
<feature type="compositionally biased region" description="Basic and acidic residues" evidence="1">
    <location>
        <begin position="118"/>
        <end position="128"/>
    </location>
</feature>
<dbReference type="OrthoDB" id="696794at2759"/>
<dbReference type="EMBL" id="PQIB02000018">
    <property type="protein sequence ID" value="RLM54203.1"/>
    <property type="molecule type" value="Genomic_DNA"/>
</dbReference>
<proteinExistence type="predicted"/>
<accession>A0A3L6PA02</accession>
<keyword evidence="3" id="KW-1185">Reference proteome</keyword>
<comment type="caution">
    <text evidence="2">The sequence shown here is derived from an EMBL/GenBank/DDBJ whole genome shotgun (WGS) entry which is preliminary data.</text>
</comment>
<dbReference type="PANTHER" id="PTHR37728:SF1">
    <property type="entry name" value="OS06G0132300 PROTEIN"/>
    <property type="match status" value="1"/>
</dbReference>
<evidence type="ECO:0000256" key="1">
    <source>
        <dbReference type="SAM" id="MobiDB-lite"/>
    </source>
</evidence>
<dbReference type="PANTHER" id="PTHR37728">
    <property type="entry name" value="BNAA04G26730D PROTEIN"/>
    <property type="match status" value="1"/>
</dbReference>
<feature type="compositionally biased region" description="Basic and acidic residues" evidence="1">
    <location>
        <begin position="136"/>
        <end position="146"/>
    </location>
</feature>
<evidence type="ECO:0000313" key="2">
    <source>
        <dbReference type="EMBL" id="RLM54203.1"/>
    </source>
</evidence>
<feature type="compositionally biased region" description="Low complexity" evidence="1">
    <location>
        <begin position="108"/>
        <end position="117"/>
    </location>
</feature>
<name>A0A3L6PA02_PANMI</name>
<dbReference type="AlphaFoldDB" id="A0A3L6PA02"/>
<feature type="compositionally biased region" description="Acidic residues" evidence="1">
    <location>
        <begin position="60"/>
        <end position="81"/>
    </location>
</feature>
<feature type="region of interest" description="Disordered" evidence="1">
    <location>
        <begin position="1"/>
        <end position="146"/>
    </location>
</feature>
<evidence type="ECO:0000313" key="3">
    <source>
        <dbReference type="Proteomes" id="UP000275267"/>
    </source>
</evidence>
<organism evidence="2 3">
    <name type="scientific">Panicum miliaceum</name>
    <name type="common">Proso millet</name>
    <name type="synonym">Broomcorn millet</name>
    <dbReference type="NCBI Taxonomy" id="4540"/>
    <lineage>
        <taxon>Eukaryota</taxon>
        <taxon>Viridiplantae</taxon>
        <taxon>Streptophyta</taxon>
        <taxon>Embryophyta</taxon>
        <taxon>Tracheophyta</taxon>
        <taxon>Spermatophyta</taxon>
        <taxon>Magnoliopsida</taxon>
        <taxon>Liliopsida</taxon>
        <taxon>Poales</taxon>
        <taxon>Poaceae</taxon>
        <taxon>PACMAD clade</taxon>
        <taxon>Panicoideae</taxon>
        <taxon>Panicodae</taxon>
        <taxon>Paniceae</taxon>
        <taxon>Panicinae</taxon>
        <taxon>Panicum</taxon>
        <taxon>Panicum sect. Panicum</taxon>
    </lineage>
</organism>
<sequence>MFPAARCFVPLHPQPHATIPCRRAPARTAVSAKPRRWTRGPRRDRSWDDDGGGSGSGSDADADADDGFFGQEQDDDEEPEREEAAAGRPASPAPAPAGGQLRGSDVLRAMQRAAAAKEAARRKNDKKPVARRRAKEKPEGGDVEVREVRPVVIRPEWAARIRELELRVQQLADKYHHHQ</sequence>
<gene>
    <name evidence="2" type="ORF">C2845_PM10G01580</name>
</gene>
<protein>
    <submittedName>
        <fullName evidence="2">Uncharacterized protein</fullName>
    </submittedName>
</protein>